<gene>
    <name evidence="2" type="ORF">Asd1617_06287</name>
</gene>
<keyword evidence="2" id="KW-0614">Plasmid</keyword>
<dbReference type="Pfam" id="PF14496">
    <property type="entry name" value="NEL"/>
    <property type="match status" value="1"/>
</dbReference>
<organism evidence="2 3">
    <name type="scientific">Shigella dysenteriae 1617</name>
    <dbReference type="NCBI Taxonomy" id="754093"/>
    <lineage>
        <taxon>Bacteria</taxon>
        <taxon>Pseudomonadati</taxon>
        <taxon>Pseudomonadota</taxon>
        <taxon>Gammaproteobacteria</taxon>
        <taxon>Enterobacterales</taxon>
        <taxon>Enterobacteriaceae</taxon>
        <taxon>Shigella</taxon>
    </lineage>
</organism>
<dbReference type="EMBL" id="CP006737">
    <property type="protein sequence ID" value="AHA69114.1"/>
    <property type="molecule type" value="Genomic_DNA"/>
</dbReference>
<dbReference type="InterPro" id="IPR029487">
    <property type="entry name" value="NEL_dom"/>
</dbReference>
<dbReference type="AlphaFoldDB" id="A0A0A7A4V6"/>
<dbReference type="PATRIC" id="fig|754093.4.peg.6157"/>
<dbReference type="Proteomes" id="UP000031647">
    <property type="component" value="Plasmid pSLG231"/>
</dbReference>
<proteinExistence type="predicted"/>
<dbReference type="Gene3D" id="1.20.1270.130">
    <property type="entry name" value="Shigella T3SS effector IpaH domain"/>
    <property type="match status" value="1"/>
</dbReference>
<dbReference type="HOGENOM" id="CLU_2261922_0_0_6"/>
<dbReference type="KEGG" id="sdz:Asd1617_06287"/>
<accession>A0A0A7A4V6</accession>
<evidence type="ECO:0000313" key="3">
    <source>
        <dbReference type="Proteomes" id="UP000031647"/>
    </source>
</evidence>
<dbReference type="GO" id="GO:0016567">
    <property type="term" value="P:protein ubiquitination"/>
    <property type="evidence" value="ECO:0007669"/>
    <property type="project" value="InterPro"/>
</dbReference>
<feature type="domain" description="NEL" evidence="1">
    <location>
        <begin position="35"/>
        <end position="71"/>
    </location>
</feature>
<evidence type="ECO:0000259" key="1">
    <source>
        <dbReference type="Pfam" id="PF14496"/>
    </source>
</evidence>
<sequence length="103" mass="11366">MPLRAVRTVSRSPWNNLRKTLLVHQASEGLFDNDTGALSAFLDRLSDTVSARNTSGFREQVAAWLEKLSASAGPFQTMLAEKLQLSTAVKEIAFLWRVGSDSK</sequence>
<geneLocation type="plasmid" evidence="2 3">
    <name>pSLG231</name>
</geneLocation>
<protein>
    <recommendedName>
        <fullName evidence="1">NEL domain-containing protein</fullName>
    </recommendedName>
</protein>
<dbReference type="GO" id="GO:0004842">
    <property type="term" value="F:ubiquitin-protein transferase activity"/>
    <property type="evidence" value="ECO:0007669"/>
    <property type="project" value="InterPro"/>
</dbReference>
<reference evidence="2 3" key="1">
    <citation type="submission" date="2013-09" db="EMBL/GenBank/DDBJ databases">
        <title>Comparative genomics of Sd1617 to representative strains in evaluating its pathogenesis.</title>
        <authorList>
            <person name="Aksomboon Vongsawan A."/>
            <person name="Kapatral V."/>
            <person name="Vaisvil B."/>
            <person name="Serichantalergs O."/>
            <person name="Hale T.L."/>
            <person name="Mason C.J."/>
        </authorList>
    </citation>
    <scope>NUCLEOTIDE SEQUENCE [LARGE SCALE GENOMIC DNA]</scope>
    <source>
        <strain evidence="2 3">1617</strain>
        <plasmid evidence="2 3">pSLG231</plasmid>
    </source>
</reference>
<name>A0A0A7A4V6_SHIDY</name>
<evidence type="ECO:0000313" key="2">
    <source>
        <dbReference type="EMBL" id="AHA69114.1"/>
    </source>
</evidence>